<evidence type="ECO:0000256" key="3">
    <source>
        <dbReference type="ARBA" id="ARBA00022946"/>
    </source>
</evidence>
<evidence type="ECO:0000256" key="8">
    <source>
        <dbReference type="ARBA" id="ARBA00035425"/>
    </source>
</evidence>
<gene>
    <name evidence="10" type="ORF">g.6089</name>
</gene>
<evidence type="ECO:0000256" key="2">
    <source>
        <dbReference type="ARBA" id="ARBA00007232"/>
    </source>
</evidence>
<evidence type="ECO:0000256" key="1">
    <source>
        <dbReference type="ARBA" id="ARBA00004173"/>
    </source>
</evidence>
<keyword evidence="6" id="KW-0687">Ribonucleoprotein</keyword>
<keyword evidence="5" id="KW-0496">Mitochondrion</keyword>
<proteinExistence type="inferred from homology"/>
<dbReference type="AlphaFoldDB" id="A0A1B6CH11"/>
<evidence type="ECO:0000256" key="5">
    <source>
        <dbReference type="ARBA" id="ARBA00023128"/>
    </source>
</evidence>
<comment type="subcellular location">
    <subcellularLocation>
        <location evidence="1">Mitochondrion</location>
    </subcellularLocation>
</comment>
<keyword evidence="9" id="KW-0175">Coiled coil</keyword>
<dbReference type="InterPro" id="IPR034596">
    <property type="entry name" value="Ribosomal_mL52"/>
</dbReference>
<evidence type="ECO:0000313" key="10">
    <source>
        <dbReference type="EMBL" id="JAS12718.1"/>
    </source>
</evidence>
<sequence length="137" mass="16282">MSLRHCSLRTFPKILSVTSVVHIPSAKTHRQKVSKWSMEIPTRNIIPNPNTNRILLDTPDYSYLDKRPVPYTSGQYMRLCLQREYTKKIIDLTKELDYAKERFQNIQKEKIEEEQRVLRRKLNPKGGVLRKKETELK</sequence>
<evidence type="ECO:0000256" key="9">
    <source>
        <dbReference type="SAM" id="Coils"/>
    </source>
</evidence>
<name>A0A1B6CH11_9HEMI</name>
<dbReference type="GO" id="GO:0032543">
    <property type="term" value="P:mitochondrial translation"/>
    <property type="evidence" value="ECO:0007669"/>
    <property type="project" value="InterPro"/>
</dbReference>
<dbReference type="PANTHER" id="PTHR34090">
    <property type="entry name" value="39S RIBOSOMAL PROTEIN L52, MITOCHONDRIAL"/>
    <property type="match status" value="1"/>
</dbReference>
<dbReference type="GO" id="GO:0005762">
    <property type="term" value="C:mitochondrial large ribosomal subunit"/>
    <property type="evidence" value="ECO:0007669"/>
    <property type="project" value="InterPro"/>
</dbReference>
<organism evidence="10">
    <name type="scientific">Clastoptera arizonana</name>
    <name type="common">Arizona spittle bug</name>
    <dbReference type="NCBI Taxonomy" id="38151"/>
    <lineage>
        <taxon>Eukaryota</taxon>
        <taxon>Metazoa</taxon>
        <taxon>Ecdysozoa</taxon>
        <taxon>Arthropoda</taxon>
        <taxon>Hexapoda</taxon>
        <taxon>Insecta</taxon>
        <taxon>Pterygota</taxon>
        <taxon>Neoptera</taxon>
        <taxon>Paraneoptera</taxon>
        <taxon>Hemiptera</taxon>
        <taxon>Auchenorrhyncha</taxon>
        <taxon>Cercopoidea</taxon>
        <taxon>Clastopteridae</taxon>
        <taxon>Clastoptera</taxon>
    </lineage>
</organism>
<evidence type="ECO:0000256" key="6">
    <source>
        <dbReference type="ARBA" id="ARBA00023274"/>
    </source>
</evidence>
<dbReference type="EMBL" id="GEDC01024580">
    <property type="protein sequence ID" value="JAS12718.1"/>
    <property type="molecule type" value="Transcribed_RNA"/>
</dbReference>
<reference evidence="10" key="1">
    <citation type="submission" date="2015-12" db="EMBL/GenBank/DDBJ databases">
        <title>De novo transcriptome assembly of four potential Pierce s Disease insect vectors from Arizona vineyards.</title>
        <authorList>
            <person name="Tassone E.E."/>
        </authorList>
    </citation>
    <scope>NUCLEOTIDE SEQUENCE</scope>
</reference>
<dbReference type="PANTHER" id="PTHR34090:SF1">
    <property type="entry name" value="LARGE RIBOSOMAL SUBUNIT PROTEIN ML52"/>
    <property type="match status" value="1"/>
</dbReference>
<dbReference type="GO" id="GO:0003735">
    <property type="term" value="F:structural constituent of ribosome"/>
    <property type="evidence" value="ECO:0007669"/>
    <property type="project" value="InterPro"/>
</dbReference>
<accession>A0A1B6CH11</accession>
<dbReference type="Pfam" id="PF18699">
    <property type="entry name" value="MRPL52"/>
    <property type="match status" value="1"/>
</dbReference>
<comment type="similarity">
    <text evidence="2">Belongs to the mitochondrion-specific ribosomal protein mL52 family.</text>
</comment>
<keyword evidence="4" id="KW-0689">Ribosomal protein</keyword>
<evidence type="ECO:0000256" key="4">
    <source>
        <dbReference type="ARBA" id="ARBA00022980"/>
    </source>
</evidence>
<feature type="coiled-coil region" evidence="9">
    <location>
        <begin position="89"/>
        <end position="116"/>
    </location>
</feature>
<keyword evidence="3" id="KW-0809">Transit peptide</keyword>
<protein>
    <recommendedName>
        <fullName evidence="7">Large ribosomal subunit protein mL52</fullName>
    </recommendedName>
    <alternativeName>
        <fullName evidence="8">39S ribosomal protein L52, mitochondrial</fullName>
    </alternativeName>
</protein>
<evidence type="ECO:0000256" key="7">
    <source>
        <dbReference type="ARBA" id="ARBA00035181"/>
    </source>
</evidence>